<accession>A0A8T0DWQ3</accession>
<gene>
    <name evidence="1" type="ORF">P879_02878</name>
</gene>
<evidence type="ECO:0000313" key="1">
    <source>
        <dbReference type="EMBL" id="KAF8571558.1"/>
    </source>
</evidence>
<dbReference type="EMBL" id="JTDF01000448">
    <property type="protein sequence ID" value="KAF8571558.1"/>
    <property type="molecule type" value="Genomic_DNA"/>
</dbReference>
<reference evidence="1 2" key="1">
    <citation type="submission" date="2019-07" db="EMBL/GenBank/DDBJ databases">
        <title>Annotation for the trematode Paragonimus westermani.</title>
        <authorList>
            <person name="Choi Y.-J."/>
        </authorList>
    </citation>
    <scope>NUCLEOTIDE SEQUENCE [LARGE SCALE GENOMIC DNA]</scope>
    <source>
        <strain evidence="1">180907_Pwestermani</strain>
    </source>
</reference>
<proteinExistence type="predicted"/>
<organism evidence="1 2">
    <name type="scientific">Paragonimus westermani</name>
    <dbReference type="NCBI Taxonomy" id="34504"/>
    <lineage>
        <taxon>Eukaryota</taxon>
        <taxon>Metazoa</taxon>
        <taxon>Spiralia</taxon>
        <taxon>Lophotrochozoa</taxon>
        <taxon>Platyhelminthes</taxon>
        <taxon>Trematoda</taxon>
        <taxon>Digenea</taxon>
        <taxon>Plagiorchiida</taxon>
        <taxon>Troglotremata</taxon>
        <taxon>Troglotrematidae</taxon>
        <taxon>Paragonimus</taxon>
    </lineage>
</organism>
<sequence length="152" mass="17313">MVGAEQPGIVSSLVYEHISGVPPGLINRKALRYERILPILLKWYEDSVELAPFVLPSFLTMVHVSEKGDFDVYLREHLVSMLSKKKTLQVRKLSSLTDDVITIVHCETVQNAISILPAHLHEDQLRRQILPQLQDMFNRKTSSTKVILKKAN</sequence>
<name>A0A8T0DWQ3_9TREM</name>
<dbReference type="AlphaFoldDB" id="A0A8T0DWQ3"/>
<protein>
    <submittedName>
        <fullName evidence="1">Uncharacterized protein</fullName>
    </submittedName>
</protein>
<evidence type="ECO:0000313" key="2">
    <source>
        <dbReference type="Proteomes" id="UP000699462"/>
    </source>
</evidence>
<keyword evidence="2" id="KW-1185">Reference proteome</keyword>
<comment type="caution">
    <text evidence="1">The sequence shown here is derived from an EMBL/GenBank/DDBJ whole genome shotgun (WGS) entry which is preliminary data.</text>
</comment>
<dbReference type="Proteomes" id="UP000699462">
    <property type="component" value="Unassembled WGS sequence"/>
</dbReference>